<name>A0ABM3S9F1_BALAC</name>
<dbReference type="InterPro" id="IPR049507">
    <property type="entry name" value="SHLD2_OB1"/>
</dbReference>
<reference evidence="5 6" key="1">
    <citation type="submission" date="2025-05" db="UniProtKB">
        <authorList>
            <consortium name="RefSeq"/>
        </authorList>
    </citation>
    <scope>IDENTIFICATION</scope>
</reference>
<feature type="domain" description="Shieldin complex subunit 2 C-terminal" evidence="1">
    <location>
        <begin position="851"/>
        <end position="1014"/>
    </location>
</feature>
<dbReference type="Pfam" id="PF21669">
    <property type="entry name" value="SHLD2_OB1"/>
    <property type="match status" value="1"/>
</dbReference>
<evidence type="ECO:0000259" key="3">
    <source>
        <dbReference type="Pfam" id="PF22779"/>
    </source>
</evidence>
<dbReference type="InterPro" id="IPR053944">
    <property type="entry name" value="SHLD2_OB2"/>
</dbReference>
<evidence type="ECO:0000313" key="4">
    <source>
        <dbReference type="Proteomes" id="UP001652580"/>
    </source>
</evidence>
<dbReference type="GeneID" id="103002719"/>
<dbReference type="PRINTS" id="PR02048">
    <property type="entry name" value="PROTEINF25"/>
</dbReference>
<accession>A0ABM3S9F1</accession>
<protein>
    <submittedName>
        <fullName evidence="5 6">Shieldin complex subunit 2 isoform X1</fullName>
    </submittedName>
</protein>
<evidence type="ECO:0000259" key="1">
    <source>
        <dbReference type="Pfam" id="PF15793"/>
    </source>
</evidence>
<organism evidence="4 5">
    <name type="scientific">Balaenoptera acutorostrata</name>
    <name type="common">Common minke whale</name>
    <name type="synonym">Balaena rostrata</name>
    <dbReference type="NCBI Taxonomy" id="9767"/>
    <lineage>
        <taxon>Eukaryota</taxon>
        <taxon>Metazoa</taxon>
        <taxon>Chordata</taxon>
        <taxon>Craniata</taxon>
        <taxon>Vertebrata</taxon>
        <taxon>Euteleostomi</taxon>
        <taxon>Mammalia</taxon>
        <taxon>Eutheria</taxon>
        <taxon>Laurasiatheria</taxon>
        <taxon>Artiodactyla</taxon>
        <taxon>Whippomorpha</taxon>
        <taxon>Cetacea</taxon>
        <taxon>Mysticeti</taxon>
        <taxon>Balaenopteridae</taxon>
        <taxon>Balaenoptera</taxon>
    </lineage>
</organism>
<keyword evidence="4" id="KW-1185">Reference proteome</keyword>
<dbReference type="InterPro" id="IPR029715">
    <property type="entry name" value="FAM35A"/>
</dbReference>
<evidence type="ECO:0000259" key="2">
    <source>
        <dbReference type="Pfam" id="PF21669"/>
    </source>
</evidence>
<proteinExistence type="predicted"/>
<feature type="domain" description="Shieldin complex subunit 2 first OB fold" evidence="2">
    <location>
        <begin position="546"/>
        <end position="681"/>
    </location>
</feature>
<feature type="domain" description="Shieldin complex subunit 2 second OB fold" evidence="3">
    <location>
        <begin position="713"/>
        <end position="794"/>
    </location>
</feature>
<evidence type="ECO:0000313" key="6">
    <source>
        <dbReference type="RefSeq" id="XP_057386471.1"/>
    </source>
</evidence>
<gene>
    <name evidence="5 6" type="primary">SHLD2</name>
</gene>
<dbReference type="InterPro" id="IPR023243">
    <property type="entry name" value="FAM25"/>
</dbReference>
<dbReference type="InterPro" id="IPR031589">
    <property type="entry name" value="SHLD2_C"/>
</dbReference>
<dbReference type="PANTHER" id="PTHR14495:SF2">
    <property type="entry name" value="SHIELDIN COMPLEX SUBUNIT 2"/>
    <property type="match status" value="1"/>
</dbReference>
<evidence type="ECO:0000313" key="5">
    <source>
        <dbReference type="RefSeq" id="XP_057386470.1"/>
    </source>
</evidence>
<dbReference type="RefSeq" id="XP_057386471.1">
    <property type="nucleotide sequence ID" value="XM_057530488.1"/>
</dbReference>
<sequence>MGRAGLMLPEGHCPSHNAGVAPPSLFLLPSALTHHPSQGSCPRAQPGIKGIYKSRLVQAPASCLITTCRRTMLGGLGKLAAEGLAHRTEKATEEAVDVVEGVVKEVVEPAKEAGENETMSGGSQVHIFWGAPVSPLEMTVSQEPTSLVSTADPWKEIQLLYNHHSLHLKDEKCRHKSLEDYQDLEPLDPPDLPHGHFPANSVNRSVHVKDDFTHCISETQTIKSQKSHPLGLSDRTNSSDQICGFKAGFQHLTEEEKYQKLFSEHKRITDEQHKDQSNIHGQNVPKNSFQLDHKCAAILDVVCGAEQTNTGPGAMETDCAPTEHQEIQNQCLEFFSSSTVDKPRPEGTVRKVSGLKISTDTEFLSVMTSSQVAFLAQRKYKGQNSVNKGTIKMEIEPETSHGEIRITEDNLIQPNDDSTEGYEGGQNQACSLELFSPVCPETKNSHILLNTDKGLEENIGSQELFSFDGKLPPNEIRIESCSSGILCSQLNTFHKSSIKRSWTSEDKSGHPQALSEVPHVAKKIKLISNERDHTVTMHQRNVSGFKGIKKTSLIKNCDSESQKYNCLVMVLSPCHVKEINIKSGPNSGSKVPLATIVVIDQSEIKKKVFLWRTAAFWALTVFLGDIILLTDVTIHEDHWVGETVLQSTFTSHLLNLGSYSSVHPEEYSSMVSDIVLQDLLAYVSSKHSYLRDLPRRQLQKMSSIEFVELEQLQPDVLVHAVLRVVDIIILTEALYSYRGQKQRKVMLTVEQAQGQHYVLVLWGPGAAWYPQLQRKKDCIWEFKYLFVQRNCILENLELHTTPWSSCECLFDDDIRAITFKAKFQKNTPSFVKMSDLATHLEDKRSGVILIKAQILELVFPVTASLKIALNAHSSLKIIFSSLPNIVYTGCAKCGLELETDENKIYKQCFSCLPFTMKKKYYRPALMTIVDGIYKVCVHVGSKLIEKILLNISPDWLNRVIAPPSDVTYDLVAADLLHALLAGSGAPCVLKVQSLFVLDENSYPLQQDFSLLDFYPDDMKHGSHALL</sequence>
<dbReference type="RefSeq" id="XP_057386470.1">
    <property type="nucleotide sequence ID" value="XM_057530487.1"/>
</dbReference>
<dbReference type="Pfam" id="PF22779">
    <property type="entry name" value="OB_SHLD2_2nd"/>
    <property type="match status" value="1"/>
</dbReference>
<dbReference type="Pfam" id="PF15793">
    <property type="entry name" value="SHLD2_C"/>
    <property type="match status" value="1"/>
</dbReference>
<dbReference type="PANTHER" id="PTHR14495">
    <property type="entry name" value="SHIELDIN COMPLEX SUBUNIT 2"/>
    <property type="match status" value="1"/>
</dbReference>
<dbReference type="Proteomes" id="UP001652580">
    <property type="component" value="Chromosome 16"/>
</dbReference>